<gene>
    <name evidence="2" type="ORF">COO91_09191</name>
</gene>
<feature type="region of interest" description="Disordered" evidence="1">
    <location>
        <begin position="84"/>
        <end position="105"/>
    </location>
</feature>
<protein>
    <recommendedName>
        <fullName evidence="4">Pentapeptide repeat</fullName>
    </recommendedName>
</protein>
<dbReference type="Pfam" id="PF00805">
    <property type="entry name" value="Pentapeptide"/>
    <property type="match status" value="3"/>
</dbReference>
<geneLocation type="plasmid" evidence="3">
    <name>pnfsy02</name>
</geneLocation>
<dbReference type="SUPFAM" id="SSF141571">
    <property type="entry name" value="Pentapeptide repeat-like"/>
    <property type="match status" value="1"/>
</dbReference>
<evidence type="ECO:0000256" key="1">
    <source>
        <dbReference type="SAM" id="MobiDB-lite"/>
    </source>
</evidence>
<name>A0A2K8T7I2_9NOSO</name>
<dbReference type="PANTHER" id="PTHR14136">
    <property type="entry name" value="BTB_POZ DOMAIN-CONTAINING PROTEIN KCTD9"/>
    <property type="match status" value="1"/>
</dbReference>
<dbReference type="KEGG" id="nfl:COO91_09191"/>
<dbReference type="Proteomes" id="UP000232003">
    <property type="component" value="Plasmid pNFSY02"/>
</dbReference>
<dbReference type="AlphaFoldDB" id="A0A2K8T7I2"/>
<dbReference type="InterPro" id="IPR051082">
    <property type="entry name" value="Pentapeptide-BTB/POZ_domain"/>
</dbReference>
<evidence type="ECO:0008006" key="4">
    <source>
        <dbReference type="Google" id="ProtNLM"/>
    </source>
</evidence>
<dbReference type="Gene3D" id="2.160.20.80">
    <property type="entry name" value="E3 ubiquitin-protein ligase SopA"/>
    <property type="match status" value="1"/>
</dbReference>
<keyword evidence="2" id="KW-0614">Plasmid</keyword>
<proteinExistence type="predicted"/>
<sequence>MLATVVIIYILYQFNWSGFGEDSNKSVTIKEVINPKDGKFIKLTETTEYFQSGKTFWDWLGLAGTLAIPIVLFQFERREQKRADNQAEAEKQRVEKQAEAEKQKAEKEAELEKAIADNNLREEALEAYINRMSELLLEKNLNVSDPSRGDTAFDVARARTLSVLRRLDKDGERKGSVIQFLIDTELISKLNLSDTNLDGAILTNADLSDAKLIRAKLTSAKLTNAILTNAHLDDAIFDDANINSATLDNASLTRASFMHTNLIQAQISHGQLMYANFAGANLADANLIRANLAGANLAGANLDGANLQRAENISIDQIKSANNWEKAKYDEDFRTKLGFPPEDAK</sequence>
<dbReference type="InterPro" id="IPR001646">
    <property type="entry name" value="5peptide_repeat"/>
</dbReference>
<evidence type="ECO:0000313" key="2">
    <source>
        <dbReference type="EMBL" id="AUB43035.1"/>
    </source>
</evidence>
<reference evidence="2 3" key="1">
    <citation type="submission" date="2017-11" db="EMBL/GenBank/DDBJ databases">
        <title>Complete genome of a free-living desiccation-tolerant cyanobacterium and its photosynthetic adaptation to extreme terrestrial habitat.</title>
        <authorList>
            <person name="Shang J."/>
        </authorList>
    </citation>
    <scope>NUCLEOTIDE SEQUENCE [LARGE SCALE GENOMIC DNA]</scope>
    <source>
        <strain evidence="2 3">CCNUN1</strain>
        <plasmid evidence="3">pnfsy02</plasmid>
    </source>
</reference>
<accession>A0A2K8T7I2</accession>
<dbReference type="EMBL" id="CP024787">
    <property type="protein sequence ID" value="AUB43035.1"/>
    <property type="molecule type" value="Genomic_DNA"/>
</dbReference>
<organism evidence="2 3">
    <name type="scientific">Nostoc flagelliforme CCNUN1</name>
    <dbReference type="NCBI Taxonomy" id="2038116"/>
    <lineage>
        <taxon>Bacteria</taxon>
        <taxon>Bacillati</taxon>
        <taxon>Cyanobacteriota</taxon>
        <taxon>Cyanophyceae</taxon>
        <taxon>Nostocales</taxon>
        <taxon>Nostocaceae</taxon>
        <taxon>Nostoc</taxon>
    </lineage>
</organism>
<dbReference type="PANTHER" id="PTHR14136:SF17">
    <property type="entry name" value="BTB_POZ DOMAIN-CONTAINING PROTEIN KCTD9"/>
    <property type="match status" value="1"/>
</dbReference>
<evidence type="ECO:0000313" key="3">
    <source>
        <dbReference type="Proteomes" id="UP000232003"/>
    </source>
</evidence>
<keyword evidence="3" id="KW-1185">Reference proteome</keyword>